<reference evidence="7 8" key="1">
    <citation type="journal article" date="2015" name="Genome Biol. Evol.">
        <title>Comparative Genomics of a Bacterivorous Green Alga Reveals Evolutionary Causalities and Consequences of Phago-Mixotrophic Mode of Nutrition.</title>
        <authorList>
            <person name="Burns J.A."/>
            <person name="Paasch A."/>
            <person name="Narechania A."/>
            <person name="Kim E."/>
        </authorList>
    </citation>
    <scope>NUCLEOTIDE SEQUENCE [LARGE SCALE GENOMIC DNA]</scope>
    <source>
        <strain evidence="7 8">PLY_AMNH</strain>
    </source>
</reference>
<organism evidence="7 8">
    <name type="scientific">Cymbomonas tetramitiformis</name>
    <dbReference type="NCBI Taxonomy" id="36881"/>
    <lineage>
        <taxon>Eukaryota</taxon>
        <taxon>Viridiplantae</taxon>
        <taxon>Chlorophyta</taxon>
        <taxon>Pyramimonadophyceae</taxon>
        <taxon>Pyramimonadales</taxon>
        <taxon>Pyramimonadaceae</taxon>
        <taxon>Cymbomonas</taxon>
    </lineage>
</organism>
<protein>
    <recommendedName>
        <fullName evidence="6">C3H1-type domain-containing protein</fullName>
    </recommendedName>
</protein>
<keyword evidence="2 4" id="KW-0863">Zinc-finger</keyword>
<comment type="caution">
    <text evidence="7">The sequence shown here is derived from an EMBL/GenBank/DDBJ whole genome shotgun (WGS) entry which is preliminary data.</text>
</comment>
<dbReference type="AlphaFoldDB" id="A0AAE0BJV0"/>
<dbReference type="PROSITE" id="PS50103">
    <property type="entry name" value="ZF_C3H1"/>
    <property type="match status" value="1"/>
</dbReference>
<keyword evidence="3 4" id="KW-0862">Zinc</keyword>
<keyword evidence="8" id="KW-1185">Reference proteome</keyword>
<feature type="domain" description="C3H1-type" evidence="6">
    <location>
        <begin position="238"/>
        <end position="266"/>
    </location>
</feature>
<dbReference type="PANTHER" id="PTHR39444">
    <property type="entry name" value="SITE-SPECIFIC DNA-METHYLTRANSFERASE (ADENINE-SPECIFIC)"/>
    <property type="match status" value="1"/>
</dbReference>
<feature type="zinc finger region" description="C3H1-type" evidence="4">
    <location>
        <begin position="238"/>
        <end position="266"/>
    </location>
</feature>
<dbReference type="GO" id="GO:0008270">
    <property type="term" value="F:zinc ion binding"/>
    <property type="evidence" value="ECO:0007669"/>
    <property type="project" value="UniProtKB-KW"/>
</dbReference>
<evidence type="ECO:0000313" key="7">
    <source>
        <dbReference type="EMBL" id="KAK3237330.1"/>
    </source>
</evidence>
<dbReference type="SUPFAM" id="SSF90229">
    <property type="entry name" value="CCCH zinc finger"/>
    <property type="match status" value="1"/>
</dbReference>
<evidence type="ECO:0000256" key="1">
    <source>
        <dbReference type="ARBA" id="ARBA00022723"/>
    </source>
</evidence>
<dbReference type="Gene3D" id="4.10.1000.10">
    <property type="entry name" value="Zinc finger, CCCH-type"/>
    <property type="match status" value="1"/>
</dbReference>
<dbReference type="PANTHER" id="PTHR39444:SF3">
    <property type="entry name" value="SITE-SPECIFIC DNA-METHYLTRANSFERASE (ADENINE-SPECIFIC)"/>
    <property type="match status" value="1"/>
</dbReference>
<dbReference type="Pfam" id="PF00642">
    <property type="entry name" value="zf-CCCH"/>
    <property type="match status" value="1"/>
</dbReference>
<gene>
    <name evidence="7" type="ORF">CYMTET_52587</name>
</gene>
<evidence type="ECO:0000256" key="2">
    <source>
        <dbReference type="ARBA" id="ARBA00022771"/>
    </source>
</evidence>
<dbReference type="SMART" id="SM00356">
    <property type="entry name" value="ZnF_C3H1"/>
    <property type="match status" value="1"/>
</dbReference>
<name>A0AAE0BJV0_9CHLO</name>
<evidence type="ECO:0000256" key="4">
    <source>
        <dbReference type="PROSITE-ProRule" id="PRU00723"/>
    </source>
</evidence>
<sequence>MPMPLRSFIVLYHNIDNTAAPKPLHEVVPARIYRTPSEFRQSGSCIPQRRKTVDTAEVVPKKKVRRTTAASTTTADVEETPSTSAHPFVWDPADDCETCFYAYRDIAPFLSKIAQRLKKSKSELAIYDPYYCKGTLIKHLKKLGFTNVYNKDEDFYARLDAGELPPHDVLVTSPPYSKNHIERLAEHMRTTTVPWMVLMPSYVHRKQYYAPLVDARSPCFLVPNKPYVYYAVNGGRSSNTDVLCRHWVRDGSCPKGSACSFKHSKTASDTPATDRNPVGDGEAPTPVIPFHSFWHISVGLQWQSGIIQAWNQKFKKNSKCQIVPSMESLSDTLDACAAKGS</sequence>
<evidence type="ECO:0000313" key="8">
    <source>
        <dbReference type="Proteomes" id="UP001190700"/>
    </source>
</evidence>
<evidence type="ECO:0000259" key="6">
    <source>
        <dbReference type="PROSITE" id="PS50103"/>
    </source>
</evidence>
<dbReference type="Proteomes" id="UP001190700">
    <property type="component" value="Unassembled WGS sequence"/>
</dbReference>
<evidence type="ECO:0000256" key="3">
    <source>
        <dbReference type="ARBA" id="ARBA00022833"/>
    </source>
</evidence>
<keyword evidence="1 4" id="KW-0479">Metal-binding</keyword>
<dbReference type="EMBL" id="LGRX02034640">
    <property type="protein sequence ID" value="KAK3237330.1"/>
    <property type="molecule type" value="Genomic_DNA"/>
</dbReference>
<dbReference type="InterPro" id="IPR036855">
    <property type="entry name" value="Znf_CCCH_sf"/>
</dbReference>
<proteinExistence type="predicted"/>
<evidence type="ECO:0000256" key="5">
    <source>
        <dbReference type="SAM" id="MobiDB-lite"/>
    </source>
</evidence>
<accession>A0AAE0BJV0</accession>
<feature type="region of interest" description="Disordered" evidence="5">
    <location>
        <begin position="262"/>
        <end position="281"/>
    </location>
</feature>
<dbReference type="InterPro" id="IPR000571">
    <property type="entry name" value="Znf_CCCH"/>
</dbReference>